<evidence type="ECO:0000313" key="4">
    <source>
        <dbReference type="Proteomes" id="UP000178742"/>
    </source>
</evidence>
<dbReference type="AlphaFoldDB" id="A0A1F6M650"/>
<dbReference type="FunFam" id="3.50.80.10:FF:000001">
    <property type="entry name" value="D-aminoacyl-tRNA deacylase"/>
    <property type="match status" value="1"/>
</dbReference>
<dbReference type="NCBIfam" id="TIGR00256">
    <property type="entry name" value="D-aminoacyl-tRNA deacylase"/>
    <property type="match status" value="1"/>
</dbReference>
<dbReference type="GO" id="GO:0051500">
    <property type="term" value="F:D-tyrosyl-tRNA(Tyr) deacylase activity"/>
    <property type="evidence" value="ECO:0007669"/>
    <property type="project" value="TreeGrafter"/>
</dbReference>
<reference evidence="3 4" key="1">
    <citation type="journal article" date="2016" name="Nat. Commun.">
        <title>Thousands of microbial genomes shed light on interconnected biogeochemical processes in an aquifer system.</title>
        <authorList>
            <person name="Anantharaman K."/>
            <person name="Brown C.T."/>
            <person name="Hug L.A."/>
            <person name="Sharon I."/>
            <person name="Castelle C.J."/>
            <person name="Probst A.J."/>
            <person name="Thomas B.C."/>
            <person name="Singh A."/>
            <person name="Wilkins M.J."/>
            <person name="Karaoz U."/>
            <person name="Brodie E.L."/>
            <person name="Williams K.H."/>
            <person name="Hubbard S.S."/>
            <person name="Banfield J.F."/>
        </authorList>
    </citation>
    <scope>NUCLEOTIDE SEQUENCE [LARGE SCALE GENOMIC DNA]</scope>
</reference>
<dbReference type="GO" id="GO:0019478">
    <property type="term" value="P:D-amino acid catabolic process"/>
    <property type="evidence" value="ECO:0007669"/>
    <property type="project" value="UniProtKB-UniRule"/>
</dbReference>
<dbReference type="GO" id="GO:0005737">
    <property type="term" value="C:cytoplasm"/>
    <property type="evidence" value="ECO:0007669"/>
    <property type="project" value="UniProtKB-SubCell"/>
</dbReference>
<dbReference type="HAMAP" id="MF_00518">
    <property type="entry name" value="Deacylase_Dtd"/>
    <property type="match status" value="1"/>
</dbReference>
<dbReference type="Pfam" id="PF02580">
    <property type="entry name" value="Tyr_Deacylase"/>
    <property type="match status" value="1"/>
</dbReference>
<proteinExistence type="inferred from homology"/>
<name>A0A1F6M650_9BACT</name>
<dbReference type="PANTHER" id="PTHR10472">
    <property type="entry name" value="D-TYROSYL-TRNA TYR DEACYLASE"/>
    <property type="match status" value="1"/>
</dbReference>
<dbReference type="Proteomes" id="UP000178742">
    <property type="component" value="Unassembled WGS sequence"/>
</dbReference>
<dbReference type="SUPFAM" id="SSF69500">
    <property type="entry name" value="DTD-like"/>
    <property type="match status" value="1"/>
</dbReference>
<keyword evidence="2" id="KW-0820">tRNA-binding</keyword>
<keyword evidence="2" id="KW-0694">RNA-binding</keyword>
<dbReference type="CDD" id="cd00563">
    <property type="entry name" value="Dtyr_deacylase"/>
    <property type="match status" value="1"/>
</dbReference>
<dbReference type="Gene3D" id="3.50.80.10">
    <property type="entry name" value="D-tyrosyl-tRNA(Tyr) deacylase"/>
    <property type="match status" value="1"/>
</dbReference>
<dbReference type="GO" id="GO:0106026">
    <property type="term" value="F:Gly-tRNA(Ala) deacylase activity"/>
    <property type="evidence" value="ECO:0007669"/>
    <property type="project" value="UniProtKB-UniRule"/>
</dbReference>
<dbReference type="InterPro" id="IPR023509">
    <property type="entry name" value="DTD-like_sf"/>
</dbReference>
<keyword evidence="2" id="KW-0378">Hydrolase</keyword>
<comment type="similarity">
    <text evidence="1 2">Belongs to the DTD family.</text>
</comment>
<dbReference type="GO" id="GO:0043908">
    <property type="term" value="F:Ser(Gly)-tRNA(Ala) hydrolase activity"/>
    <property type="evidence" value="ECO:0007669"/>
    <property type="project" value="UniProtKB-UniRule"/>
</dbReference>
<keyword evidence="2" id="KW-0963">Cytoplasm</keyword>
<comment type="caution">
    <text evidence="3">The sequence shown here is derived from an EMBL/GenBank/DDBJ whole genome shotgun (WGS) entry which is preliminary data.</text>
</comment>
<comment type="function">
    <text evidence="2">An aminoacyl-tRNA editing enzyme that deacylates mischarged D-aminoacyl-tRNAs. Also deacylates mischarged glycyl-tRNA(Ala), protecting cells against glycine mischarging by AlaRS. Acts via tRNA-based rather than protein-based catalysis; rejects L-amino acids rather than detecting D-amino acids in the active site. By recycling D-aminoacyl-tRNA to D-amino acids and free tRNA molecules, this enzyme counteracts the toxicity associated with the formation of D-aminoacyl-tRNA entities in vivo and helps enforce protein L-homochirality.</text>
</comment>
<comment type="subunit">
    <text evidence="2">Homodimer.</text>
</comment>
<dbReference type="STRING" id="1798676.A3B90_02180"/>
<comment type="catalytic activity">
    <reaction evidence="2">
        <text>glycyl-tRNA(Ala) + H2O = tRNA(Ala) + glycine + H(+)</text>
        <dbReference type="Rhea" id="RHEA:53744"/>
        <dbReference type="Rhea" id="RHEA-COMP:9657"/>
        <dbReference type="Rhea" id="RHEA-COMP:13640"/>
        <dbReference type="ChEBI" id="CHEBI:15377"/>
        <dbReference type="ChEBI" id="CHEBI:15378"/>
        <dbReference type="ChEBI" id="CHEBI:57305"/>
        <dbReference type="ChEBI" id="CHEBI:78442"/>
        <dbReference type="ChEBI" id="CHEBI:78522"/>
    </reaction>
</comment>
<protein>
    <recommendedName>
        <fullName evidence="2">D-aminoacyl-tRNA deacylase</fullName>
        <shortName evidence="2">DTD</shortName>
        <ecNumber evidence="2">3.1.1.96</ecNumber>
    </recommendedName>
    <alternativeName>
        <fullName evidence="2">Gly-tRNA(Ala) deacylase</fullName>
        <ecNumber evidence="2">3.1.1.-</ecNumber>
    </alternativeName>
</protein>
<gene>
    <name evidence="2" type="primary">dtd</name>
    <name evidence="3" type="ORF">A3B90_02180</name>
</gene>
<evidence type="ECO:0000256" key="1">
    <source>
        <dbReference type="ARBA" id="ARBA00009673"/>
    </source>
</evidence>
<dbReference type="InterPro" id="IPR003732">
    <property type="entry name" value="Daa-tRNA_deacyls_DTD"/>
</dbReference>
<evidence type="ECO:0000256" key="2">
    <source>
        <dbReference type="HAMAP-Rule" id="MF_00518"/>
    </source>
</evidence>
<comment type="domain">
    <text evidence="2">A Gly-cisPro motif from one monomer fits into the active site of the other monomer to allow specific chiral rejection of L-amino acids.</text>
</comment>
<dbReference type="EMBL" id="MFPX01000005">
    <property type="protein sequence ID" value="OGH67122.1"/>
    <property type="molecule type" value="Genomic_DNA"/>
</dbReference>
<evidence type="ECO:0000313" key="3">
    <source>
        <dbReference type="EMBL" id="OGH67122.1"/>
    </source>
</evidence>
<comment type="subcellular location">
    <subcellularLocation>
        <location evidence="2">Cytoplasm</location>
    </subcellularLocation>
</comment>
<organism evidence="3 4">
    <name type="scientific">Candidatus Magasanikbacteria bacterium RIFCSPHIGHO2_02_FULL_41_13</name>
    <dbReference type="NCBI Taxonomy" id="1798676"/>
    <lineage>
        <taxon>Bacteria</taxon>
        <taxon>Candidatus Magasanikiibacteriota</taxon>
    </lineage>
</organism>
<accession>A0A1F6M650</accession>
<dbReference type="GO" id="GO:0000049">
    <property type="term" value="F:tRNA binding"/>
    <property type="evidence" value="ECO:0007669"/>
    <property type="project" value="UniProtKB-UniRule"/>
</dbReference>
<sequence>MKVVLQKVRSSEVKVENKTVGQIGHGFLLLLGVTHEDTESSADWLVEKILKLRLFSDPGSDSFMEKNIVEVGGSLLVVSQFTLYGDCRKGTKPSFTDAARPEQAEKLYNYFVEKLRSTQIKVETGIFAAHMEVSLVNDGPITLLLDSKTTTL</sequence>
<comment type="catalytic activity">
    <reaction evidence="2">
        <text>a D-aminoacyl-tRNA + H2O = a tRNA + a D-alpha-amino acid + H(+)</text>
        <dbReference type="Rhea" id="RHEA:13953"/>
        <dbReference type="Rhea" id="RHEA-COMP:10123"/>
        <dbReference type="Rhea" id="RHEA-COMP:10124"/>
        <dbReference type="ChEBI" id="CHEBI:15377"/>
        <dbReference type="ChEBI" id="CHEBI:15378"/>
        <dbReference type="ChEBI" id="CHEBI:59871"/>
        <dbReference type="ChEBI" id="CHEBI:78442"/>
        <dbReference type="ChEBI" id="CHEBI:79333"/>
        <dbReference type="EC" id="3.1.1.96"/>
    </reaction>
</comment>
<dbReference type="PANTHER" id="PTHR10472:SF5">
    <property type="entry name" value="D-AMINOACYL-TRNA DEACYLASE 1"/>
    <property type="match status" value="1"/>
</dbReference>
<dbReference type="EC" id="3.1.1.-" evidence="2"/>
<feature type="short sequence motif" description="Gly-cisPro motif, important for rejection of L-amino acids" evidence="2">
    <location>
        <begin position="139"/>
        <end position="140"/>
    </location>
</feature>
<dbReference type="EC" id="3.1.1.96" evidence="2"/>